<dbReference type="PANTHER" id="PTHR13812">
    <property type="entry name" value="KETIMINE REDUCTASE MU-CRYSTALLIN"/>
    <property type="match status" value="1"/>
</dbReference>
<dbReference type="Proteomes" id="UP000049127">
    <property type="component" value="Unassembled WGS sequence"/>
</dbReference>
<keyword evidence="9" id="KW-0456">Lyase</keyword>
<dbReference type="PIRSF" id="PIRSF001439">
    <property type="entry name" value="CryM"/>
    <property type="match status" value="1"/>
</dbReference>
<dbReference type="InterPro" id="IPR036291">
    <property type="entry name" value="NAD(P)-bd_dom_sf"/>
</dbReference>
<dbReference type="GO" id="GO:0016491">
    <property type="term" value="F:oxidoreductase activity"/>
    <property type="evidence" value="ECO:0007669"/>
    <property type="project" value="UniProtKB-KW"/>
</dbReference>
<evidence type="ECO:0000256" key="1">
    <source>
        <dbReference type="ARBA" id="ARBA00008903"/>
    </source>
</evidence>
<evidence type="ECO:0000256" key="5">
    <source>
        <dbReference type="ARBA" id="ARBA00052703"/>
    </source>
</evidence>
<dbReference type="AlphaFoldDB" id="A0A0C7R7J5"/>
<evidence type="ECO:0000256" key="7">
    <source>
        <dbReference type="ARBA" id="ARBA00070669"/>
    </source>
</evidence>
<evidence type="ECO:0000256" key="3">
    <source>
        <dbReference type="ARBA" id="ARBA00023027"/>
    </source>
</evidence>
<keyword evidence="3" id="KW-0520">NAD</keyword>
<dbReference type="FunFam" id="3.30.1780.10:FF:000002">
    <property type="entry name" value="Ornithine cyclodeaminase"/>
    <property type="match status" value="1"/>
</dbReference>
<evidence type="ECO:0000256" key="4">
    <source>
        <dbReference type="ARBA" id="ARBA00050354"/>
    </source>
</evidence>
<organism evidence="9 10">
    <name type="scientific">Paraclostridium sordellii</name>
    <name type="common">Clostridium sordellii</name>
    <dbReference type="NCBI Taxonomy" id="1505"/>
    <lineage>
        <taxon>Bacteria</taxon>
        <taxon>Bacillati</taxon>
        <taxon>Bacillota</taxon>
        <taxon>Clostridia</taxon>
        <taxon>Peptostreptococcales</taxon>
        <taxon>Peptostreptococcaceae</taxon>
        <taxon>Paraclostridium</taxon>
    </lineage>
</organism>
<evidence type="ECO:0000256" key="8">
    <source>
        <dbReference type="ARBA" id="ARBA00078572"/>
    </source>
</evidence>
<dbReference type="InterPro" id="IPR023401">
    <property type="entry name" value="ODC_N"/>
</dbReference>
<dbReference type="GO" id="GO:0005737">
    <property type="term" value="C:cytoplasm"/>
    <property type="evidence" value="ECO:0007669"/>
    <property type="project" value="TreeGrafter"/>
</dbReference>
<reference evidence="9 10" key="1">
    <citation type="submission" date="2015-01" db="EMBL/GenBank/DDBJ databases">
        <authorList>
            <person name="Aslett A.Martin."/>
            <person name="De Silva Nishadi"/>
        </authorList>
    </citation>
    <scope>NUCLEOTIDE SEQUENCE [LARGE SCALE GENOMIC DNA]</scope>
    <source>
        <strain evidence="9 10">R28058</strain>
    </source>
</reference>
<protein>
    <recommendedName>
        <fullName evidence="7">Delta(1)-pyrroline-2-carboxylate reductase</fullName>
        <ecNumber evidence="6">1.5.1.49</ecNumber>
    </recommendedName>
    <alternativeName>
        <fullName evidence="8">Proline ketimine reductase</fullName>
    </alternativeName>
</protein>
<sequence>MLLLSKSDIKKVFTMRDAIEADKEAFKIYTEGKSVVPLRTNIPAPKEEGSMLFMPGYIEDLDCAGVKIVSVFPNNIKKGKPVTPATVLLMDGTTGEVSAILDGTYITQLRTGAASGAAIDILARKDAKKGALIGTGGQAASQLEAMIEARNLEEVYIYDIDLDRTNKFVNQMQEELINYNTKFKAAKSSDEAIEDADVIITVTTSKKPVFDGNKVKKGATISAVGSYLPVMQELDPVALTRASKIFFESTDAVLSESGDILNPLENGTITKDDFSGELGQVINNEILGRENDEEIIIFKTVGIAVQDVVTAKKIYDKAIEKNVGTQW</sequence>
<dbReference type="PANTHER" id="PTHR13812:SF19">
    <property type="entry name" value="KETIMINE REDUCTASE MU-CRYSTALLIN"/>
    <property type="match status" value="1"/>
</dbReference>
<name>A0A0C7R7J5_PARSO</name>
<dbReference type="Pfam" id="PF02423">
    <property type="entry name" value="OCD_Mu_crystall"/>
    <property type="match status" value="1"/>
</dbReference>
<accession>A0A0C7R7J5</accession>
<evidence type="ECO:0000256" key="6">
    <source>
        <dbReference type="ARBA" id="ARBA00067080"/>
    </source>
</evidence>
<gene>
    <name evidence="9" type="ORF">R28058_17521</name>
</gene>
<comment type="catalytic activity">
    <reaction evidence="5">
        <text>L-proline + NADP(+) = 1-pyrroline-2-carboxylate + NADPH + H(+)</text>
        <dbReference type="Rhea" id="RHEA:20317"/>
        <dbReference type="ChEBI" id="CHEBI:15378"/>
        <dbReference type="ChEBI" id="CHEBI:39785"/>
        <dbReference type="ChEBI" id="CHEBI:57783"/>
        <dbReference type="ChEBI" id="CHEBI:58349"/>
        <dbReference type="ChEBI" id="CHEBI:60039"/>
        <dbReference type="EC" id="1.5.1.49"/>
    </reaction>
</comment>
<keyword evidence="2" id="KW-0560">Oxidoreductase</keyword>
<dbReference type="Gene3D" id="3.40.50.720">
    <property type="entry name" value="NAD(P)-binding Rossmann-like Domain"/>
    <property type="match status" value="1"/>
</dbReference>
<dbReference type="GO" id="GO:0016829">
    <property type="term" value="F:lyase activity"/>
    <property type="evidence" value="ECO:0007669"/>
    <property type="project" value="UniProtKB-KW"/>
</dbReference>
<dbReference type="RefSeq" id="WP_055342105.1">
    <property type="nucleotide sequence ID" value="NZ_CDNI01000003.1"/>
</dbReference>
<evidence type="ECO:0000256" key="2">
    <source>
        <dbReference type="ARBA" id="ARBA00023002"/>
    </source>
</evidence>
<dbReference type="EC" id="1.5.1.49" evidence="6"/>
<dbReference type="FunFam" id="3.40.50.720:FF:000311">
    <property type="entry name" value="Ornithine cyclodeaminase"/>
    <property type="match status" value="1"/>
</dbReference>
<dbReference type="SUPFAM" id="SSF51735">
    <property type="entry name" value="NAD(P)-binding Rossmann-fold domains"/>
    <property type="match status" value="1"/>
</dbReference>
<dbReference type="OrthoDB" id="9792005at2"/>
<evidence type="ECO:0000313" key="9">
    <source>
        <dbReference type="EMBL" id="CEQ04019.1"/>
    </source>
</evidence>
<dbReference type="NCBIfam" id="NF006379">
    <property type="entry name" value="PRK08618.1"/>
    <property type="match status" value="1"/>
</dbReference>
<dbReference type="GO" id="GO:0019752">
    <property type="term" value="P:carboxylic acid metabolic process"/>
    <property type="evidence" value="ECO:0007669"/>
    <property type="project" value="UniProtKB-ARBA"/>
</dbReference>
<dbReference type="Gene3D" id="3.30.1780.10">
    <property type="entry name" value="ornithine cyclodeaminase, domain 1"/>
    <property type="match status" value="1"/>
</dbReference>
<dbReference type="EMBL" id="CEKZ01000003">
    <property type="protein sequence ID" value="CEQ04019.1"/>
    <property type="molecule type" value="Genomic_DNA"/>
</dbReference>
<dbReference type="InterPro" id="IPR003462">
    <property type="entry name" value="ODC_Mu_crystall"/>
</dbReference>
<proteinExistence type="inferred from homology"/>
<evidence type="ECO:0000313" key="10">
    <source>
        <dbReference type="Proteomes" id="UP000049127"/>
    </source>
</evidence>
<comment type="similarity">
    <text evidence="1">Belongs to the ornithine cyclodeaminase/mu-crystallin family.</text>
</comment>
<comment type="catalytic activity">
    <reaction evidence="4">
        <text>L-proline + NAD(+) = 1-pyrroline-2-carboxylate + NADH + H(+)</text>
        <dbReference type="Rhea" id="RHEA:20321"/>
        <dbReference type="ChEBI" id="CHEBI:15378"/>
        <dbReference type="ChEBI" id="CHEBI:39785"/>
        <dbReference type="ChEBI" id="CHEBI:57540"/>
        <dbReference type="ChEBI" id="CHEBI:57945"/>
        <dbReference type="ChEBI" id="CHEBI:60039"/>
        <dbReference type="EC" id="1.5.1.49"/>
    </reaction>
</comment>